<proteinExistence type="predicted"/>
<accession>A0ACC1RUA9</accession>
<reference evidence="1" key="1">
    <citation type="submission" date="2022-08" db="EMBL/GenBank/DDBJ databases">
        <title>Genome Sequence of Fusarium decemcellulare.</title>
        <authorList>
            <person name="Buettner E."/>
        </authorList>
    </citation>
    <scope>NUCLEOTIDE SEQUENCE</scope>
    <source>
        <strain evidence="1">Babe19</strain>
    </source>
</reference>
<organism evidence="1 2">
    <name type="scientific">Fusarium decemcellulare</name>
    <dbReference type="NCBI Taxonomy" id="57161"/>
    <lineage>
        <taxon>Eukaryota</taxon>
        <taxon>Fungi</taxon>
        <taxon>Dikarya</taxon>
        <taxon>Ascomycota</taxon>
        <taxon>Pezizomycotina</taxon>
        <taxon>Sordariomycetes</taxon>
        <taxon>Hypocreomycetidae</taxon>
        <taxon>Hypocreales</taxon>
        <taxon>Nectriaceae</taxon>
        <taxon>Fusarium</taxon>
        <taxon>Fusarium decemcellulare species complex</taxon>
    </lineage>
</organism>
<keyword evidence="2" id="KW-1185">Reference proteome</keyword>
<sequence length="137" mass="15073">MSQATQSVVEDTKEAKLDADKGKGLAPETKSSSTITPQHETVDEDWQLVTEEDGKPPEFHGTVVTSDGSITIGRGKWKKTLFSYHAGYSNGHPHWSDEETEPQDGKDGKGEKTSPGDQQKKPEHPDKNEGDLRETKV</sequence>
<evidence type="ECO:0000313" key="1">
    <source>
        <dbReference type="EMBL" id="KAJ3526053.1"/>
    </source>
</evidence>
<evidence type="ECO:0000313" key="2">
    <source>
        <dbReference type="Proteomes" id="UP001148629"/>
    </source>
</evidence>
<name>A0ACC1RUA9_9HYPO</name>
<comment type="caution">
    <text evidence="1">The sequence shown here is derived from an EMBL/GenBank/DDBJ whole genome shotgun (WGS) entry which is preliminary data.</text>
</comment>
<dbReference type="EMBL" id="JANRMS010001802">
    <property type="protein sequence ID" value="KAJ3526053.1"/>
    <property type="molecule type" value="Genomic_DNA"/>
</dbReference>
<gene>
    <name evidence="1" type="ORF">NM208_g11366</name>
</gene>
<protein>
    <submittedName>
        <fullName evidence="1">Uncharacterized protein</fullName>
    </submittedName>
</protein>
<dbReference type="Proteomes" id="UP001148629">
    <property type="component" value="Unassembled WGS sequence"/>
</dbReference>